<dbReference type="Proteomes" id="UP001476247">
    <property type="component" value="Unassembled WGS sequence"/>
</dbReference>
<comment type="caution">
    <text evidence="5">The sequence shown here is derived from an EMBL/GenBank/DDBJ whole genome shotgun (WGS) entry which is preliminary data.</text>
</comment>
<protein>
    <recommendedName>
        <fullName evidence="2">3-hydroxyisobutyryl-CoA hydrolase</fullName>
        <ecNumber evidence="2">3.1.2.4</ecNumber>
    </recommendedName>
</protein>
<name>A0ABP9XUL5_9FUNG</name>
<evidence type="ECO:0000313" key="5">
    <source>
        <dbReference type="EMBL" id="GAA5798478.1"/>
    </source>
</evidence>
<dbReference type="PANTHER" id="PTHR43176:SF3">
    <property type="entry name" value="3-HYDROXYISOBUTYRYL-COA HYDROLASE, MITOCHONDRIAL"/>
    <property type="match status" value="1"/>
</dbReference>
<evidence type="ECO:0000259" key="4">
    <source>
        <dbReference type="Pfam" id="PF16113"/>
    </source>
</evidence>
<evidence type="ECO:0000313" key="6">
    <source>
        <dbReference type="Proteomes" id="UP001476247"/>
    </source>
</evidence>
<feature type="domain" description="Enoyl-CoA hydratase/isomerase" evidence="4">
    <location>
        <begin position="19"/>
        <end position="99"/>
    </location>
</feature>
<dbReference type="PANTHER" id="PTHR43176">
    <property type="entry name" value="3-HYDROXYISOBUTYRYL-COA HYDROLASE-RELATED"/>
    <property type="match status" value="1"/>
</dbReference>
<keyword evidence="6" id="KW-1185">Reference proteome</keyword>
<proteinExistence type="predicted"/>
<dbReference type="EMBL" id="BAABUJ010000010">
    <property type="protein sequence ID" value="GAA5798478.1"/>
    <property type="molecule type" value="Genomic_DNA"/>
</dbReference>
<feature type="domain" description="Enoyl-CoA hydratase/isomerase" evidence="4">
    <location>
        <begin position="116"/>
        <end position="320"/>
    </location>
</feature>
<keyword evidence="3" id="KW-0378">Hydrolase</keyword>
<dbReference type="InterPro" id="IPR032259">
    <property type="entry name" value="HIBYL-CoA-H"/>
</dbReference>
<dbReference type="SUPFAM" id="SSF52096">
    <property type="entry name" value="ClpP/crotonase"/>
    <property type="match status" value="1"/>
</dbReference>
<evidence type="ECO:0000256" key="1">
    <source>
        <dbReference type="ARBA" id="ARBA00001709"/>
    </source>
</evidence>
<organism evidence="5 6">
    <name type="scientific">Helicostylum pulchrum</name>
    <dbReference type="NCBI Taxonomy" id="562976"/>
    <lineage>
        <taxon>Eukaryota</taxon>
        <taxon>Fungi</taxon>
        <taxon>Fungi incertae sedis</taxon>
        <taxon>Mucoromycota</taxon>
        <taxon>Mucoromycotina</taxon>
        <taxon>Mucoromycetes</taxon>
        <taxon>Mucorales</taxon>
        <taxon>Mucorineae</taxon>
        <taxon>Mucoraceae</taxon>
        <taxon>Helicostylum</taxon>
    </lineage>
</organism>
<dbReference type="Pfam" id="PF16113">
    <property type="entry name" value="ECH_2"/>
    <property type="match status" value="2"/>
</dbReference>
<dbReference type="EC" id="3.1.2.4" evidence="2"/>
<reference evidence="5 6" key="1">
    <citation type="submission" date="2024-04" db="EMBL/GenBank/DDBJ databases">
        <title>genome sequences of Mucor flavus KT1a and Helicostylum pulchrum KT1b strains isolation_sourced from the surface of a dry-aged beef.</title>
        <authorList>
            <person name="Toyotome T."/>
            <person name="Hosono M."/>
            <person name="Torimaru M."/>
            <person name="Fukuda K."/>
            <person name="Mikami N."/>
        </authorList>
    </citation>
    <scope>NUCLEOTIDE SEQUENCE [LARGE SCALE GENOMIC DNA]</scope>
    <source>
        <strain evidence="5 6">KT1b</strain>
    </source>
</reference>
<dbReference type="InterPro" id="IPR029045">
    <property type="entry name" value="ClpP/crotonase-like_dom_sf"/>
</dbReference>
<evidence type="ECO:0000256" key="3">
    <source>
        <dbReference type="ARBA" id="ARBA00022801"/>
    </source>
</evidence>
<sequence>MYPRVARQLIFVQKRLLNAVARMTSPIEEWENSGDINMIFLEGQGRALCSGADIKAVVEMLEDPSRRNELKYFVEKFYNVLGFMGEMKTPMISFMDGITSKLEKRETVNVSDVFTVVGSGYSFSSLSRFSIATENTKVAMPENRFGHFVDAASSFYLPRVNGNLGKYMALTAAVIKAEDVLLSGLATHFVPSDKLDFVHESLVNLYQPSCNTINETIKKFSIKVDDIPASDILQYENMNTIKRCFQFDTVPEIFEALEKEGSKFAQETMDQMHLGSPISLALTLEHHRRGSMLPLAQCLQLEHHSWGISPYQPDFYEGMSILKKKS</sequence>
<dbReference type="CDD" id="cd06558">
    <property type="entry name" value="crotonase-like"/>
    <property type="match status" value="1"/>
</dbReference>
<gene>
    <name evidence="5" type="ORF">HPULCUR_003882</name>
</gene>
<accession>A0ABP9XUL5</accession>
<dbReference type="Gene3D" id="3.90.226.10">
    <property type="entry name" value="2-enoyl-CoA Hydratase, Chain A, domain 1"/>
    <property type="match status" value="1"/>
</dbReference>
<evidence type="ECO:0000256" key="2">
    <source>
        <dbReference type="ARBA" id="ARBA00011915"/>
    </source>
</evidence>
<dbReference type="InterPro" id="IPR045004">
    <property type="entry name" value="ECH_dom"/>
</dbReference>
<comment type="catalytic activity">
    <reaction evidence="1">
        <text>3-hydroxy-2-methylpropanoyl-CoA + H2O = 3-hydroxy-2-methylpropanoate + CoA + H(+)</text>
        <dbReference type="Rhea" id="RHEA:20888"/>
        <dbReference type="ChEBI" id="CHEBI:11805"/>
        <dbReference type="ChEBI" id="CHEBI:15377"/>
        <dbReference type="ChEBI" id="CHEBI:15378"/>
        <dbReference type="ChEBI" id="CHEBI:57287"/>
        <dbReference type="ChEBI" id="CHEBI:57340"/>
        <dbReference type="EC" id="3.1.2.4"/>
    </reaction>
</comment>